<dbReference type="PANTHER" id="PTHR22617">
    <property type="entry name" value="CHEMOTAXIS SENSOR HISTIDINE KINASE-RELATED"/>
    <property type="match status" value="1"/>
</dbReference>
<evidence type="ECO:0000313" key="2">
    <source>
        <dbReference type="EMBL" id="WCT78850.1"/>
    </source>
</evidence>
<dbReference type="RefSeq" id="WP_273619150.1">
    <property type="nucleotide sequence ID" value="NZ_CP117417.1"/>
</dbReference>
<dbReference type="SMART" id="SM00260">
    <property type="entry name" value="CheW"/>
    <property type="match status" value="3"/>
</dbReference>
<dbReference type="Gene3D" id="2.40.50.180">
    <property type="entry name" value="CheA-289, Domain 4"/>
    <property type="match status" value="2"/>
</dbReference>
<dbReference type="InterPro" id="IPR036061">
    <property type="entry name" value="CheW-like_dom_sf"/>
</dbReference>
<evidence type="ECO:0000313" key="3">
    <source>
        <dbReference type="Proteomes" id="UP001218231"/>
    </source>
</evidence>
<gene>
    <name evidence="2" type="ORF">PQ457_07790</name>
</gene>
<dbReference type="EMBL" id="CP117417">
    <property type="protein sequence ID" value="WCT78850.1"/>
    <property type="molecule type" value="Genomic_DNA"/>
</dbReference>
<dbReference type="PANTHER" id="PTHR22617:SF23">
    <property type="entry name" value="CHEMOTAXIS PROTEIN CHEW"/>
    <property type="match status" value="1"/>
</dbReference>
<dbReference type="Proteomes" id="UP001218231">
    <property type="component" value="Chromosome"/>
</dbReference>
<dbReference type="InterPro" id="IPR002545">
    <property type="entry name" value="CheW-lke_dom"/>
</dbReference>
<proteinExistence type="predicted"/>
<organism evidence="2 3">
    <name type="scientific">Novosphingobium humi</name>
    <dbReference type="NCBI Taxonomy" id="2282397"/>
    <lineage>
        <taxon>Bacteria</taxon>
        <taxon>Pseudomonadati</taxon>
        <taxon>Pseudomonadota</taxon>
        <taxon>Alphaproteobacteria</taxon>
        <taxon>Sphingomonadales</taxon>
        <taxon>Sphingomonadaceae</taxon>
        <taxon>Novosphingobium</taxon>
    </lineage>
</organism>
<reference evidence="2 3" key="1">
    <citation type="submission" date="2023-02" db="EMBL/GenBank/DDBJ databases">
        <title>Genome sequence of Novosphingobium humi KACC 19094.</title>
        <authorList>
            <person name="Kim S."/>
            <person name="Heo J."/>
            <person name="Kwon S.-W."/>
        </authorList>
    </citation>
    <scope>NUCLEOTIDE SEQUENCE [LARGE SCALE GENOMIC DNA]</scope>
    <source>
        <strain evidence="2 3">KACC 19094</strain>
    </source>
</reference>
<protein>
    <submittedName>
        <fullName evidence="2">Chemotaxis protein CheW</fullName>
    </submittedName>
</protein>
<feature type="domain" description="CheW-like" evidence="1">
    <location>
        <begin position="7"/>
        <end position="151"/>
    </location>
</feature>
<evidence type="ECO:0000259" key="1">
    <source>
        <dbReference type="PROSITE" id="PS50851"/>
    </source>
</evidence>
<feature type="domain" description="CheW-like" evidence="1">
    <location>
        <begin position="168"/>
        <end position="307"/>
    </location>
</feature>
<dbReference type="SUPFAM" id="SSF50341">
    <property type="entry name" value="CheW-like"/>
    <property type="match status" value="3"/>
</dbReference>
<dbReference type="PROSITE" id="PS50851">
    <property type="entry name" value="CHEW"/>
    <property type="match status" value="3"/>
</dbReference>
<keyword evidence="3" id="KW-1185">Reference proteome</keyword>
<sequence>MESITAQEQFGLMRIGAMYVALPIGCIREVVPYPAQLAAMPPTMPELLGSIDLRGALVPVVDLAALLGRTPCAADEPAGIIMVMRVQDRVIGAGMHEICGVVTLCEAQRTALTIPPGGGMAAGGLIEGGFVCEGKSGVILRAAAFADLPGIIMAQDRLVAATEASQRGAPSLAVTAGTFRFGIPAAIIEATIPARPVLPSPVEDGLWLARVEYNGACIPVIDTLALLGLGSFGPAREMACVLLRMGDGRRVALRIDGVLDMIRIAPAQIARMQGFRFGQDGLIGGMLPSAHPVLLLDPDALIAHAGLQRLSTLEEKAQDFRLGGHGASAASGKGQIGGEPYLIFMLGDGHHAVPLRQVTEIMNHASCSLVGLEQAFGPCQAILSHRGMAIRVLDLSAHLRLPPCTAPAFLLLVSDGERTAAFPLQDLCAVERLVARPVGNKGGAMAGAMGAVVRTSEGRTCSVLDLAELIPPAI</sequence>
<accession>A0ABY7U2P2</accession>
<dbReference type="Pfam" id="PF01584">
    <property type="entry name" value="CheW"/>
    <property type="match status" value="3"/>
</dbReference>
<dbReference type="InterPro" id="IPR039315">
    <property type="entry name" value="CheW"/>
</dbReference>
<feature type="domain" description="CheW-like" evidence="1">
    <location>
        <begin position="338"/>
        <end position="474"/>
    </location>
</feature>
<name>A0ABY7U2P2_9SPHN</name>
<dbReference type="Gene3D" id="2.30.30.40">
    <property type="entry name" value="SH3 Domains"/>
    <property type="match status" value="2"/>
</dbReference>